<dbReference type="InterPro" id="IPR035956">
    <property type="entry name" value="RimP_N_sf"/>
</dbReference>
<keyword evidence="1 3" id="KW-0963">Cytoplasm</keyword>
<dbReference type="HAMAP" id="MF_01077">
    <property type="entry name" value="RimP"/>
    <property type="match status" value="1"/>
</dbReference>
<proteinExistence type="inferred from homology"/>
<dbReference type="EMBL" id="JABEMA010000442">
    <property type="protein sequence ID" value="NNH24653.1"/>
    <property type="molecule type" value="Genomic_DNA"/>
</dbReference>
<dbReference type="Pfam" id="PF02576">
    <property type="entry name" value="RimP_N"/>
    <property type="match status" value="1"/>
</dbReference>
<feature type="region of interest" description="Disordered" evidence="4">
    <location>
        <begin position="198"/>
        <end position="246"/>
    </location>
</feature>
<protein>
    <recommendedName>
        <fullName evidence="3">Ribosome maturation factor RimP</fullName>
    </recommendedName>
</protein>
<name>A0A849BT72_9ACTN</name>
<feature type="region of interest" description="Disordered" evidence="4">
    <location>
        <begin position="1"/>
        <end position="51"/>
    </location>
</feature>
<dbReference type="GO" id="GO:0000028">
    <property type="term" value="P:ribosomal small subunit assembly"/>
    <property type="evidence" value="ECO:0007669"/>
    <property type="project" value="TreeGrafter"/>
</dbReference>
<evidence type="ECO:0000313" key="6">
    <source>
        <dbReference type="EMBL" id="NNH24653.1"/>
    </source>
</evidence>
<comment type="caution">
    <text evidence="6">The sequence shown here is derived from an EMBL/GenBank/DDBJ whole genome shotgun (WGS) entry which is preliminary data.</text>
</comment>
<accession>A0A849BT72</accession>
<sequence>MLPRGGRAPRSRRLRSTSGRCTGRAARAPGRRDAQLDTEDDVASSAPSRPAELTEVLEPVVARAGLHLEGVSVTPAGRRRVVRVTVDLPEDAVGAVPHDRVAEVSRSVSTALDDACAFGEQPYLLEVGSPGVDRPLTERRHWRRARTRLVAVDVTGEDGAARRTTGRVVEAGDDGVVLDVDGARTTVPWDRLGTGAVQVEFRRPEGQPDDDVDSDDVDDLDETHDDLDETDDEQDETDDEQDEDRA</sequence>
<feature type="domain" description="Ribosome maturation factor RimP N-terminal" evidence="5">
    <location>
        <begin position="57"/>
        <end position="133"/>
    </location>
</feature>
<dbReference type="SUPFAM" id="SSF75420">
    <property type="entry name" value="YhbC-like, N-terminal domain"/>
    <property type="match status" value="1"/>
</dbReference>
<reference evidence="6 7" key="1">
    <citation type="submission" date="2020-05" db="EMBL/GenBank/DDBJ databases">
        <title>MicrobeNet Type strains.</title>
        <authorList>
            <person name="Nicholson A.C."/>
        </authorList>
    </citation>
    <scope>NUCLEOTIDE SEQUENCE [LARGE SCALE GENOMIC DNA]</scope>
    <source>
        <strain evidence="6 7">JCM 14547</strain>
    </source>
</reference>
<evidence type="ECO:0000259" key="5">
    <source>
        <dbReference type="Pfam" id="PF02576"/>
    </source>
</evidence>
<keyword evidence="7" id="KW-1185">Reference proteome</keyword>
<dbReference type="Proteomes" id="UP000555552">
    <property type="component" value="Unassembled WGS sequence"/>
</dbReference>
<organism evidence="6 7">
    <name type="scientific">Pseudokineococcus marinus</name>
    <dbReference type="NCBI Taxonomy" id="351215"/>
    <lineage>
        <taxon>Bacteria</taxon>
        <taxon>Bacillati</taxon>
        <taxon>Actinomycetota</taxon>
        <taxon>Actinomycetes</taxon>
        <taxon>Kineosporiales</taxon>
        <taxon>Kineosporiaceae</taxon>
        <taxon>Pseudokineococcus</taxon>
    </lineage>
</organism>
<dbReference type="InterPro" id="IPR003728">
    <property type="entry name" value="Ribosome_maturation_RimP"/>
</dbReference>
<dbReference type="InterPro" id="IPR036847">
    <property type="entry name" value="RimP_C_sf"/>
</dbReference>
<gene>
    <name evidence="3" type="primary">rimP</name>
    <name evidence="6" type="ORF">HLB09_16475</name>
</gene>
<dbReference type="GO" id="GO:0006412">
    <property type="term" value="P:translation"/>
    <property type="evidence" value="ECO:0007669"/>
    <property type="project" value="TreeGrafter"/>
</dbReference>
<dbReference type="PANTHER" id="PTHR33867:SF1">
    <property type="entry name" value="RIBOSOME MATURATION FACTOR RIMP"/>
    <property type="match status" value="1"/>
</dbReference>
<dbReference type="AlphaFoldDB" id="A0A849BT72"/>
<dbReference type="Gene3D" id="3.30.300.70">
    <property type="entry name" value="RimP-like superfamily, N-terminal"/>
    <property type="match status" value="1"/>
</dbReference>
<comment type="similarity">
    <text evidence="3">Belongs to the RimP family.</text>
</comment>
<dbReference type="GO" id="GO:0005829">
    <property type="term" value="C:cytosol"/>
    <property type="evidence" value="ECO:0007669"/>
    <property type="project" value="TreeGrafter"/>
</dbReference>
<evidence type="ECO:0000313" key="7">
    <source>
        <dbReference type="Proteomes" id="UP000555552"/>
    </source>
</evidence>
<feature type="compositionally biased region" description="Low complexity" evidence="4">
    <location>
        <begin position="19"/>
        <end position="28"/>
    </location>
</feature>
<dbReference type="PANTHER" id="PTHR33867">
    <property type="entry name" value="RIBOSOME MATURATION FACTOR RIMP"/>
    <property type="match status" value="1"/>
</dbReference>
<dbReference type="RefSeq" id="WP_171204374.1">
    <property type="nucleotide sequence ID" value="NZ_BAAANP010000025.1"/>
</dbReference>
<evidence type="ECO:0000256" key="4">
    <source>
        <dbReference type="SAM" id="MobiDB-lite"/>
    </source>
</evidence>
<keyword evidence="2 3" id="KW-0690">Ribosome biogenesis</keyword>
<comment type="function">
    <text evidence="3">Required for maturation of 30S ribosomal subunits.</text>
</comment>
<feature type="compositionally biased region" description="Acidic residues" evidence="4">
    <location>
        <begin position="207"/>
        <end position="246"/>
    </location>
</feature>
<evidence type="ECO:0000256" key="1">
    <source>
        <dbReference type="ARBA" id="ARBA00022490"/>
    </source>
</evidence>
<dbReference type="InterPro" id="IPR028989">
    <property type="entry name" value="RimP_N"/>
</dbReference>
<dbReference type="SUPFAM" id="SSF74942">
    <property type="entry name" value="YhbC-like, C-terminal domain"/>
    <property type="match status" value="1"/>
</dbReference>
<evidence type="ECO:0000256" key="3">
    <source>
        <dbReference type="HAMAP-Rule" id="MF_01077"/>
    </source>
</evidence>
<evidence type="ECO:0000256" key="2">
    <source>
        <dbReference type="ARBA" id="ARBA00022517"/>
    </source>
</evidence>
<comment type="subcellular location">
    <subcellularLocation>
        <location evidence="3">Cytoplasm</location>
    </subcellularLocation>
</comment>